<sequence length="239" mass="25824">MHGFWQLVSKESIVKKSETMEPRDVITLIKDIRAGMKNLNLEFIILEISLPIFTKENREVRTCKIADSSGCINMSIWDTPGQFLGPGDIVRATRAYATVYRNSLVVYSGKSGEVQRIGDYCMVFSESPNMSELPIVSGHNIQGQPPTTGNNGNNGGGNNGRPPHLPQPPLSGGQMGPGMGASNSKGGRFNSADKPSEMNDSETFAGTNLMRVTGGPKRLMLPSYANITDSECENNPASL</sequence>
<dbReference type="GO" id="GO:0003677">
    <property type="term" value="F:DNA binding"/>
    <property type="evidence" value="ECO:0007669"/>
    <property type="project" value="UniProtKB-KW"/>
</dbReference>
<dbReference type="GO" id="GO:0000724">
    <property type="term" value="P:double-strand break repair via homologous recombination"/>
    <property type="evidence" value="ECO:0007669"/>
    <property type="project" value="TreeGrafter"/>
</dbReference>
<dbReference type="EMBL" id="CADEPI010000017">
    <property type="protein sequence ID" value="CAB3364762.1"/>
    <property type="molecule type" value="Genomic_DNA"/>
</dbReference>
<evidence type="ECO:0000313" key="3">
    <source>
        <dbReference type="EMBL" id="CAB3364762.1"/>
    </source>
</evidence>
<accession>A0A8S1C6J4</accession>
<evidence type="ECO:0000256" key="1">
    <source>
        <dbReference type="ARBA" id="ARBA00023125"/>
    </source>
</evidence>
<proteinExistence type="predicted"/>
<dbReference type="FunFam" id="2.40.50.140:FF:000072">
    <property type="entry name" value="SOSS complex subunit B2"/>
    <property type="match status" value="1"/>
</dbReference>
<reference evidence="3 4" key="1">
    <citation type="submission" date="2020-04" db="EMBL/GenBank/DDBJ databases">
        <authorList>
            <person name="Alioto T."/>
            <person name="Alioto T."/>
            <person name="Gomez Garrido J."/>
        </authorList>
    </citation>
    <scope>NUCLEOTIDE SEQUENCE [LARGE SCALE GENOMIC DNA]</scope>
</reference>
<dbReference type="SUPFAM" id="SSF50249">
    <property type="entry name" value="Nucleic acid-binding proteins"/>
    <property type="match status" value="1"/>
</dbReference>
<organism evidence="3 4">
    <name type="scientific">Cloeon dipterum</name>
    <dbReference type="NCBI Taxonomy" id="197152"/>
    <lineage>
        <taxon>Eukaryota</taxon>
        <taxon>Metazoa</taxon>
        <taxon>Ecdysozoa</taxon>
        <taxon>Arthropoda</taxon>
        <taxon>Hexapoda</taxon>
        <taxon>Insecta</taxon>
        <taxon>Pterygota</taxon>
        <taxon>Palaeoptera</taxon>
        <taxon>Ephemeroptera</taxon>
        <taxon>Pisciforma</taxon>
        <taxon>Baetidae</taxon>
        <taxon>Cloeon</taxon>
    </lineage>
</organism>
<evidence type="ECO:0000256" key="2">
    <source>
        <dbReference type="SAM" id="MobiDB-lite"/>
    </source>
</evidence>
<dbReference type="GO" id="GO:0070876">
    <property type="term" value="C:SOSS complex"/>
    <property type="evidence" value="ECO:0007669"/>
    <property type="project" value="TreeGrafter"/>
</dbReference>
<dbReference type="InterPro" id="IPR012340">
    <property type="entry name" value="NA-bd_OB-fold"/>
</dbReference>
<dbReference type="GO" id="GO:0044818">
    <property type="term" value="P:mitotic G2/M transition checkpoint"/>
    <property type="evidence" value="ECO:0007669"/>
    <property type="project" value="TreeGrafter"/>
</dbReference>
<dbReference type="InterPro" id="IPR051231">
    <property type="entry name" value="SOSS-B"/>
</dbReference>
<dbReference type="CDD" id="cd04491">
    <property type="entry name" value="SoSSB_OBF"/>
    <property type="match status" value="1"/>
</dbReference>
<dbReference type="OrthoDB" id="295715at2759"/>
<evidence type="ECO:0000313" key="4">
    <source>
        <dbReference type="Proteomes" id="UP000494165"/>
    </source>
</evidence>
<dbReference type="Gene3D" id="2.40.50.140">
    <property type="entry name" value="Nucleic acid-binding proteins"/>
    <property type="match status" value="1"/>
</dbReference>
<dbReference type="GO" id="GO:0010212">
    <property type="term" value="P:response to ionizing radiation"/>
    <property type="evidence" value="ECO:0007669"/>
    <property type="project" value="TreeGrafter"/>
</dbReference>
<dbReference type="AlphaFoldDB" id="A0A8S1C6J4"/>
<gene>
    <name evidence="3" type="ORF">CLODIP_2_CD03566</name>
</gene>
<keyword evidence="4" id="KW-1185">Reference proteome</keyword>
<comment type="caution">
    <text evidence="3">The sequence shown here is derived from an EMBL/GenBank/DDBJ whole genome shotgun (WGS) entry which is preliminary data.</text>
</comment>
<feature type="compositionally biased region" description="Polar residues" evidence="2">
    <location>
        <begin position="139"/>
        <end position="148"/>
    </location>
</feature>
<dbReference type="PANTHER" id="PTHR13356">
    <property type="entry name" value="OB FOLD NUCLEIC ACID BINDING PROTEIN-RELATED"/>
    <property type="match status" value="1"/>
</dbReference>
<name>A0A8S1C6J4_9INSE</name>
<protein>
    <recommendedName>
        <fullName evidence="5">OB domain-containing protein</fullName>
    </recommendedName>
</protein>
<dbReference type="PANTHER" id="PTHR13356:SF0">
    <property type="entry name" value="SOSS COMPLEX SUBUNIT B HOMOLOG"/>
    <property type="match status" value="1"/>
</dbReference>
<feature type="region of interest" description="Disordered" evidence="2">
    <location>
        <begin position="133"/>
        <end position="214"/>
    </location>
</feature>
<dbReference type="GO" id="GO:0005694">
    <property type="term" value="C:chromosome"/>
    <property type="evidence" value="ECO:0007669"/>
    <property type="project" value="UniProtKB-ARBA"/>
</dbReference>
<evidence type="ECO:0008006" key="5">
    <source>
        <dbReference type="Google" id="ProtNLM"/>
    </source>
</evidence>
<keyword evidence="1" id="KW-0238">DNA-binding</keyword>
<dbReference type="Proteomes" id="UP000494165">
    <property type="component" value="Unassembled WGS sequence"/>
</dbReference>